<evidence type="ECO:0000256" key="1">
    <source>
        <dbReference type="ARBA" id="ARBA00004370"/>
    </source>
</evidence>
<gene>
    <name evidence="4" type="ORF">GCM10018781_74930</name>
</gene>
<reference evidence="4" key="1">
    <citation type="journal article" date="2014" name="Int. J. Syst. Evol. Microbiol.">
        <title>Complete genome sequence of Corynebacterium casei LMG S-19264T (=DSM 44701T), isolated from a smear-ripened cheese.</title>
        <authorList>
            <consortium name="US DOE Joint Genome Institute (JGI-PGF)"/>
            <person name="Walter F."/>
            <person name="Albersmeier A."/>
            <person name="Kalinowski J."/>
            <person name="Ruckert C."/>
        </authorList>
    </citation>
    <scope>NUCLEOTIDE SEQUENCE</scope>
    <source>
        <strain evidence="4">JCM 4646</strain>
    </source>
</reference>
<accession>A0A918YTS5</accession>
<dbReference type="Proteomes" id="UP000617734">
    <property type="component" value="Unassembled WGS sequence"/>
</dbReference>
<name>A0A918YTS5_9ACTN</name>
<dbReference type="InterPro" id="IPR032710">
    <property type="entry name" value="NTF2-like_dom_sf"/>
</dbReference>
<evidence type="ECO:0000313" key="4">
    <source>
        <dbReference type="EMBL" id="GHE24586.1"/>
    </source>
</evidence>
<keyword evidence="2" id="KW-0472">Membrane</keyword>
<dbReference type="EMBL" id="BNBO01000077">
    <property type="protein sequence ID" value="GHE24586.1"/>
    <property type="molecule type" value="Genomic_DNA"/>
</dbReference>
<dbReference type="SUPFAM" id="SSF54427">
    <property type="entry name" value="NTF2-like"/>
    <property type="match status" value="1"/>
</dbReference>
<evidence type="ECO:0008006" key="6">
    <source>
        <dbReference type="Google" id="ProtNLM"/>
    </source>
</evidence>
<reference evidence="4" key="2">
    <citation type="submission" date="2020-09" db="EMBL/GenBank/DDBJ databases">
        <authorList>
            <person name="Sun Q."/>
            <person name="Ohkuma M."/>
        </authorList>
    </citation>
    <scope>NUCLEOTIDE SEQUENCE</scope>
    <source>
        <strain evidence="4">JCM 4646</strain>
    </source>
</reference>
<organism evidence="4 5">
    <name type="scientific">Kitasatospora indigofera</name>
    <dbReference type="NCBI Taxonomy" id="67307"/>
    <lineage>
        <taxon>Bacteria</taxon>
        <taxon>Bacillati</taxon>
        <taxon>Actinomycetota</taxon>
        <taxon>Actinomycetes</taxon>
        <taxon>Kitasatosporales</taxon>
        <taxon>Streptomycetaceae</taxon>
        <taxon>Kitasatospora</taxon>
    </lineage>
</organism>
<feature type="compositionally biased region" description="Low complexity" evidence="3">
    <location>
        <begin position="215"/>
        <end position="226"/>
    </location>
</feature>
<comment type="caution">
    <text evidence="4">The sequence shown here is derived from an EMBL/GenBank/DDBJ whole genome shotgun (WGS) entry which is preliminary data.</text>
</comment>
<evidence type="ECO:0000256" key="2">
    <source>
        <dbReference type="ARBA" id="ARBA00023136"/>
    </source>
</evidence>
<evidence type="ECO:0000313" key="5">
    <source>
        <dbReference type="Proteomes" id="UP000617734"/>
    </source>
</evidence>
<comment type="subcellular location">
    <subcellularLocation>
        <location evidence="1">Membrane</location>
    </subcellularLocation>
</comment>
<sequence>MSASSRRPRRSPLVVVAGATAALAAVPALWSGWSWYAAAHDDSAAYARARDQVLAAGEQAAQNMNTLDHRDLGPGLDLWESSTTGELHDQLVQGRAKFEGQVRQARTVTSAKALSGAVTELDDRAGRATVMIALRITVQVPDGAPATKDSRMLGELTRTPGGWKLSALGQAPMGDSAAGGLPSGAPGQPGPASSAAGQAAGGGSSRPAVPPSPSAGPSAPQQPAGH</sequence>
<dbReference type="AlphaFoldDB" id="A0A918YTS5"/>
<dbReference type="GO" id="GO:0016020">
    <property type="term" value="C:membrane"/>
    <property type="evidence" value="ECO:0007669"/>
    <property type="project" value="UniProtKB-SubCell"/>
</dbReference>
<feature type="region of interest" description="Disordered" evidence="3">
    <location>
        <begin position="167"/>
        <end position="226"/>
    </location>
</feature>
<evidence type="ECO:0000256" key="3">
    <source>
        <dbReference type="SAM" id="MobiDB-lite"/>
    </source>
</evidence>
<proteinExistence type="predicted"/>
<dbReference type="PANTHER" id="PTHR37042:SF4">
    <property type="entry name" value="OUTER MEMBRANE PROTEIN RV1973"/>
    <property type="match status" value="1"/>
</dbReference>
<keyword evidence="5" id="KW-1185">Reference proteome</keyword>
<feature type="compositionally biased region" description="Low complexity" evidence="3">
    <location>
        <begin position="176"/>
        <end position="198"/>
    </location>
</feature>
<protein>
    <recommendedName>
        <fullName evidence="6">SnoaL-like domain-containing protein</fullName>
    </recommendedName>
</protein>
<dbReference type="PANTHER" id="PTHR37042">
    <property type="entry name" value="OUTER MEMBRANE PROTEIN RV1973"/>
    <property type="match status" value="1"/>
</dbReference>